<organism evidence="2 3">
    <name type="scientific">Lactococcus garvieae</name>
    <dbReference type="NCBI Taxonomy" id="1363"/>
    <lineage>
        <taxon>Bacteria</taxon>
        <taxon>Bacillati</taxon>
        <taxon>Bacillota</taxon>
        <taxon>Bacilli</taxon>
        <taxon>Lactobacillales</taxon>
        <taxon>Streptococcaceae</taxon>
        <taxon>Lactococcus</taxon>
    </lineage>
</organism>
<feature type="compositionally biased region" description="Basic residues" evidence="1">
    <location>
        <begin position="44"/>
        <end position="60"/>
    </location>
</feature>
<evidence type="ECO:0000313" key="2">
    <source>
        <dbReference type="EMBL" id="GFO52170.1"/>
    </source>
</evidence>
<dbReference type="AlphaFoldDB" id="A0A6L2ZXE3"/>
<feature type="region of interest" description="Disordered" evidence="1">
    <location>
        <begin position="44"/>
        <end position="71"/>
    </location>
</feature>
<proteinExistence type="predicted"/>
<evidence type="ECO:0000256" key="1">
    <source>
        <dbReference type="SAM" id="MobiDB-lite"/>
    </source>
</evidence>
<sequence>MTKNNLYFNQTVRREFGSNQEELGRNVQTRVKLLRRIKKIHNSNFSTHKKHSKANSRSKLLKQIDSSLEKL</sequence>
<dbReference type="RefSeq" id="WP_165706618.1">
    <property type="nucleotide sequence ID" value="NZ_BLXU01000008.1"/>
</dbReference>
<protein>
    <submittedName>
        <fullName evidence="2">Uncharacterized protein</fullName>
    </submittedName>
</protein>
<comment type="caution">
    <text evidence="2">The sequence shown here is derived from an EMBL/GenBank/DDBJ whole genome shotgun (WGS) entry which is preliminary data.</text>
</comment>
<evidence type="ECO:0000313" key="3">
    <source>
        <dbReference type="Proteomes" id="UP000504756"/>
    </source>
</evidence>
<dbReference type="EMBL" id="BLXU01000008">
    <property type="protein sequence ID" value="GFO52170.1"/>
    <property type="molecule type" value="Genomic_DNA"/>
</dbReference>
<dbReference type="Proteomes" id="UP000504756">
    <property type="component" value="Unassembled WGS sequence"/>
</dbReference>
<name>A0A6L2ZXE3_9LACT</name>
<gene>
    <name evidence="2" type="ORF">ikelab_14450</name>
</gene>
<accession>A0A6L2ZXE3</accession>
<reference evidence="2 3" key="1">
    <citation type="submission" date="2020-06" db="EMBL/GenBank/DDBJ databases">
        <title>Draft genome sequence of Lactic acid bacteria from Okinawan-style tofu.</title>
        <authorList>
            <person name="Takara I."/>
            <person name="Ikematsu S."/>
        </authorList>
    </citation>
    <scope>NUCLEOTIDE SEQUENCE [LARGE SCALE GENOMIC DNA]</scope>
    <source>
        <strain evidence="3">lg38</strain>
    </source>
</reference>